<evidence type="ECO:0000313" key="3">
    <source>
        <dbReference type="EMBL" id="SHK77322.1"/>
    </source>
</evidence>
<organism evidence="3 4">
    <name type="scientific">Chishuiella changwenlii</name>
    <dbReference type="NCBI Taxonomy" id="1434701"/>
    <lineage>
        <taxon>Bacteria</taxon>
        <taxon>Pseudomonadati</taxon>
        <taxon>Bacteroidota</taxon>
        <taxon>Flavobacteriia</taxon>
        <taxon>Flavobacteriales</taxon>
        <taxon>Weeksellaceae</taxon>
        <taxon>Chishuiella</taxon>
    </lineage>
</organism>
<dbReference type="Pfam" id="PF13395">
    <property type="entry name" value="HNH_4"/>
    <property type="match status" value="1"/>
</dbReference>
<reference evidence="5" key="4">
    <citation type="journal article" date="2019" name="Int. J. Syst. Evol. Microbiol.">
        <title>The Global Catalogue of Microorganisms (GCM) 10K type strain sequencing project: providing services to taxonomists for standard genome sequencing and annotation.</title>
        <authorList>
            <consortium name="The Broad Institute Genomics Platform"/>
            <consortium name="The Broad Institute Genome Sequencing Center for Infectious Disease"/>
            <person name="Wu L."/>
            <person name="Ma J."/>
        </authorList>
    </citation>
    <scope>NUCLEOTIDE SEQUENCE [LARGE SCALE GENOMIC DNA]</scope>
    <source>
        <strain evidence="5">CGMCC 1.12707</strain>
    </source>
</reference>
<accession>A0A1M6V768</accession>
<evidence type="ECO:0000313" key="4">
    <source>
        <dbReference type="Proteomes" id="UP000184120"/>
    </source>
</evidence>
<dbReference type="Proteomes" id="UP000650994">
    <property type="component" value="Unassembled WGS sequence"/>
</dbReference>
<proteinExistence type="predicted"/>
<reference evidence="2" key="5">
    <citation type="submission" date="2024-05" db="EMBL/GenBank/DDBJ databases">
        <authorList>
            <person name="Sun Q."/>
            <person name="Zhou Y."/>
        </authorList>
    </citation>
    <scope>NUCLEOTIDE SEQUENCE</scope>
    <source>
        <strain evidence="2">CGMCC 1.12707</strain>
    </source>
</reference>
<dbReference type="OrthoDB" id="9816185at2"/>
<evidence type="ECO:0000313" key="5">
    <source>
        <dbReference type="Proteomes" id="UP000650994"/>
    </source>
</evidence>
<reference evidence="4" key="2">
    <citation type="submission" date="2016-11" db="EMBL/GenBank/DDBJ databases">
        <authorList>
            <person name="Varghese N."/>
            <person name="Submissions S."/>
        </authorList>
    </citation>
    <scope>NUCLEOTIDE SEQUENCE [LARGE SCALE GENOMIC DNA]</scope>
    <source>
        <strain evidence="4">DSM 27989</strain>
    </source>
</reference>
<keyword evidence="3" id="KW-0378">Hydrolase</keyword>
<dbReference type="Gene3D" id="1.10.30.50">
    <property type="match status" value="1"/>
</dbReference>
<reference evidence="2" key="1">
    <citation type="journal article" date="2014" name="Int. J. Syst. Evol. Microbiol.">
        <title>Complete genome of a new Firmicutes species belonging to the dominant human colonic microbiota ('Ruminococcus bicirculans') reveals two chromosomes and a selective capacity to utilize plant glucans.</title>
        <authorList>
            <consortium name="NISC Comparative Sequencing Program"/>
            <person name="Wegmann U."/>
            <person name="Louis P."/>
            <person name="Goesmann A."/>
            <person name="Henrissat B."/>
            <person name="Duncan S.H."/>
            <person name="Flint H.J."/>
        </authorList>
    </citation>
    <scope>NUCLEOTIDE SEQUENCE</scope>
    <source>
        <strain evidence="2">CGMCC 1.12707</strain>
    </source>
</reference>
<dbReference type="AlphaFoldDB" id="A0A1M6V768"/>
<dbReference type="InterPro" id="IPR003615">
    <property type="entry name" value="HNH_nuc"/>
</dbReference>
<sequence>MIQINENKFTNLDKDLINRYKKIDKKIKKKLIELKKYSISNLTTFFSSLENVISIDVNSTDSFVMANLETVKKLNQISLENISFQRKELKNDKKIKDLEKQKNDTNLNSNEKSKINNELNELLNLNTYLESVFNYSERKDRLILYYSKREASNCHYCLAQYTTIYTGKMKMYLNGNLDHIYPKSKNALISVSLNNLIPVCSLCNQRKSDATDNNFNFNPFDNHQIPKFNFKNVIDISNGEAKLNKMDDLIIDNINPTLESRLELTSLYKEYKSPIVNLLDRYKKFNSPSYKMQISKLTEKDISDNLESFISETSYTDKNIQNIPLHKFKSDFYKELEEYKSNGDI</sequence>
<dbReference type="EMBL" id="FRBH01000003">
    <property type="protein sequence ID" value="SHK77322.1"/>
    <property type="molecule type" value="Genomic_DNA"/>
</dbReference>
<dbReference type="EMBL" id="BMFL01000012">
    <property type="protein sequence ID" value="GGF01671.1"/>
    <property type="molecule type" value="Genomic_DNA"/>
</dbReference>
<dbReference type="GO" id="GO:0004519">
    <property type="term" value="F:endonuclease activity"/>
    <property type="evidence" value="ECO:0007669"/>
    <property type="project" value="UniProtKB-KW"/>
</dbReference>
<evidence type="ECO:0000313" key="2">
    <source>
        <dbReference type="EMBL" id="GGF01671.1"/>
    </source>
</evidence>
<dbReference type="Proteomes" id="UP000184120">
    <property type="component" value="Unassembled WGS sequence"/>
</dbReference>
<name>A0A1M6V768_9FLAO</name>
<keyword evidence="3" id="KW-0255">Endonuclease</keyword>
<feature type="domain" description="HNH nuclease" evidence="1">
    <location>
        <begin position="174"/>
        <end position="211"/>
    </location>
</feature>
<keyword evidence="5" id="KW-1185">Reference proteome</keyword>
<evidence type="ECO:0000259" key="1">
    <source>
        <dbReference type="Pfam" id="PF13395"/>
    </source>
</evidence>
<gene>
    <name evidence="2" type="ORF">GCM10010984_18860</name>
    <name evidence="3" type="ORF">SAMN05443634_103213</name>
</gene>
<keyword evidence="3" id="KW-0540">Nuclease</keyword>
<reference evidence="3" key="3">
    <citation type="submission" date="2016-11" db="EMBL/GenBank/DDBJ databases">
        <authorList>
            <person name="Jaros S."/>
            <person name="Januszkiewicz K."/>
            <person name="Wedrychowicz H."/>
        </authorList>
    </citation>
    <scope>NUCLEOTIDE SEQUENCE [LARGE SCALE GENOMIC DNA]</scope>
    <source>
        <strain evidence="3">DSM 27989</strain>
    </source>
</reference>
<dbReference type="STRING" id="1434701.SAMN05443634_103213"/>
<protein>
    <submittedName>
        <fullName evidence="3">HNH endonuclease</fullName>
    </submittedName>
</protein>
<dbReference type="CDD" id="cd00085">
    <property type="entry name" value="HNHc"/>
    <property type="match status" value="1"/>
</dbReference>